<dbReference type="EMBL" id="MU853956">
    <property type="protein sequence ID" value="KAK3934854.1"/>
    <property type="molecule type" value="Genomic_DNA"/>
</dbReference>
<accession>A0AAN6MWY9</accession>
<gene>
    <name evidence="1" type="ORF">QBC46DRAFT_425450</name>
</gene>
<dbReference type="Gene3D" id="3.40.50.150">
    <property type="entry name" value="Vaccinia Virus protein VP39"/>
    <property type="match status" value="1"/>
</dbReference>
<sequence length="399" mass="46081">MASHDQSDLDKDDFKAGGWNRLTSGALKPRSYCSVSLLEFAKGSSPWTRRMHAWRFWNRAIARGLIQDPYNKDDEFEPREVRHLPDLLSAEKPSLASQEMYRHGWRYYAYEHSRFMILDDLQDEAVQDQVDIEGLWTALMMEVTDGKLFFAPCPISAPLTVVDWSEGKGLWAVEMGLKFPETSIFIRPNVCIPDRRIPLELVRSGWLPPNVQPWPTDWDLECDLFRLRGDNSLHHNPFNELRMAFKHLKPGGWVEFQEWGGYPMCDDDTMADGDAVAVEDFGQYLQSTGFVNIERISYKVPFGRWPENKRERLIGEYARQIVARQIPSVGRNLVDSSLHYDEVVDTFFRIKAATEPHGDGAHRYYEFVIWFAQKPKDLAALAEEVADKDVGVFPLEDLE</sequence>
<evidence type="ECO:0008006" key="3">
    <source>
        <dbReference type="Google" id="ProtNLM"/>
    </source>
</evidence>
<evidence type="ECO:0000313" key="2">
    <source>
        <dbReference type="Proteomes" id="UP001303473"/>
    </source>
</evidence>
<protein>
    <recommendedName>
        <fullName evidence="3">Methyltransferase domain-containing protein</fullName>
    </recommendedName>
</protein>
<evidence type="ECO:0000313" key="1">
    <source>
        <dbReference type="EMBL" id="KAK3934854.1"/>
    </source>
</evidence>
<name>A0AAN6MWY9_9PEZI</name>
<dbReference type="AlphaFoldDB" id="A0AAN6MWY9"/>
<reference evidence="2" key="1">
    <citation type="journal article" date="2023" name="Mol. Phylogenet. Evol.">
        <title>Genome-scale phylogeny and comparative genomics of the fungal order Sordariales.</title>
        <authorList>
            <person name="Hensen N."/>
            <person name="Bonometti L."/>
            <person name="Westerberg I."/>
            <person name="Brannstrom I.O."/>
            <person name="Guillou S."/>
            <person name="Cros-Aarteil S."/>
            <person name="Calhoun S."/>
            <person name="Haridas S."/>
            <person name="Kuo A."/>
            <person name="Mondo S."/>
            <person name="Pangilinan J."/>
            <person name="Riley R."/>
            <person name="LaButti K."/>
            <person name="Andreopoulos B."/>
            <person name="Lipzen A."/>
            <person name="Chen C."/>
            <person name="Yan M."/>
            <person name="Daum C."/>
            <person name="Ng V."/>
            <person name="Clum A."/>
            <person name="Steindorff A."/>
            <person name="Ohm R.A."/>
            <person name="Martin F."/>
            <person name="Silar P."/>
            <person name="Natvig D.O."/>
            <person name="Lalanne C."/>
            <person name="Gautier V."/>
            <person name="Ament-Velasquez S.L."/>
            <person name="Kruys A."/>
            <person name="Hutchinson M.I."/>
            <person name="Powell A.J."/>
            <person name="Barry K."/>
            <person name="Miller A.N."/>
            <person name="Grigoriev I.V."/>
            <person name="Debuchy R."/>
            <person name="Gladieux P."/>
            <person name="Hiltunen Thoren M."/>
            <person name="Johannesson H."/>
        </authorList>
    </citation>
    <scope>NUCLEOTIDE SEQUENCE [LARGE SCALE GENOMIC DNA]</scope>
    <source>
        <strain evidence="2">CBS 340.73</strain>
    </source>
</reference>
<dbReference type="Proteomes" id="UP001303473">
    <property type="component" value="Unassembled WGS sequence"/>
</dbReference>
<keyword evidence="2" id="KW-1185">Reference proteome</keyword>
<dbReference type="SUPFAM" id="SSF53335">
    <property type="entry name" value="S-adenosyl-L-methionine-dependent methyltransferases"/>
    <property type="match status" value="1"/>
</dbReference>
<proteinExistence type="predicted"/>
<organism evidence="1 2">
    <name type="scientific">Diplogelasinospora grovesii</name>
    <dbReference type="NCBI Taxonomy" id="303347"/>
    <lineage>
        <taxon>Eukaryota</taxon>
        <taxon>Fungi</taxon>
        <taxon>Dikarya</taxon>
        <taxon>Ascomycota</taxon>
        <taxon>Pezizomycotina</taxon>
        <taxon>Sordariomycetes</taxon>
        <taxon>Sordariomycetidae</taxon>
        <taxon>Sordariales</taxon>
        <taxon>Diplogelasinosporaceae</taxon>
        <taxon>Diplogelasinospora</taxon>
    </lineage>
</organism>
<comment type="caution">
    <text evidence="1">The sequence shown here is derived from an EMBL/GenBank/DDBJ whole genome shotgun (WGS) entry which is preliminary data.</text>
</comment>
<dbReference type="InterPro" id="IPR029063">
    <property type="entry name" value="SAM-dependent_MTases_sf"/>
</dbReference>